<dbReference type="Proteomes" id="UP000019141">
    <property type="component" value="Unassembled WGS sequence"/>
</dbReference>
<dbReference type="CDD" id="cd06261">
    <property type="entry name" value="TM_PBP2"/>
    <property type="match status" value="1"/>
</dbReference>
<evidence type="ECO:0000256" key="7">
    <source>
        <dbReference type="RuleBase" id="RU363032"/>
    </source>
</evidence>
<keyword evidence="2 7" id="KW-0813">Transport</keyword>
<proteinExistence type="inferred from homology"/>
<protein>
    <recommendedName>
        <fullName evidence="9">ABC transmembrane type-1 domain-containing protein</fullName>
    </recommendedName>
</protein>
<feature type="transmembrane region" description="Helical" evidence="7">
    <location>
        <begin position="108"/>
        <end position="134"/>
    </location>
</feature>
<dbReference type="GO" id="GO:0055085">
    <property type="term" value="P:transmembrane transport"/>
    <property type="evidence" value="ECO:0007669"/>
    <property type="project" value="InterPro"/>
</dbReference>
<dbReference type="Gene3D" id="1.10.3720.10">
    <property type="entry name" value="MetI-like"/>
    <property type="match status" value="1"/>
</dbReference>
<organism evidence="10 11">
    <name type="scientific">Entotheonella factor</name>
    <dbReference type="NCBI Taxonomy" id="1429438"/>
    <lineage>
        <taxon>Bacteria</taxon>
        <taxon>Pseudomonadati</taxon>
        <taxon>Nitrospinota/Tectimicrobiota group</taxon>
        <taxon>Candidatus Tectimicrobiota</taxon>
        <taxon>Candidatus Entotheonellia</taxon>
        <taxon>Candidatus Entotheonellales</taxon>
        <taxon>Candidatus Entotheonellaceae</taxon>
        <taxon>Candidatus Entotheonella</taxon>
    </lineage>
</organism>
<feature type="compositionally biased region" description="Low complexity" evidence="8">
    <location>
        <begin position="7"/>
        <end position="28"/>
    </location>
</feature>
<evidence type="ECO:0000256" key="1">
    <source>
        <dbReference type="ARBA" id="ARBA00004651"/>
    </source>
</evidence>
<feature type="transmembrane region" description="Helical" evidence="7">
    <location>
        <begin position="219"/>
        <end position="241"/>
    </location>
</feature>
<evidence type="ECO:0000256" key="2">
    <source>
        <dbReference type="ARBA" id="ARBA00022448"/>
    </source>
</evidence>
<feature type="transmembrane region" description="Helical" evidence="7">
    <location>
        <begin position="46"/>
        <end position="63"/>
    </location>
</feature>
<accession>W4LD00</accession>
<dbReference type="InterPro" id="IPR035906">
    <property type="entry name" value="MetI-like_sf"/>
</dbReference>
<keyword evidence="3" id="KW-1003">Cell membrane</keyword>
<evidence type="ECO:0000256" key="4">
    <source>
        <dbReference type="ARBA" id="ARBA00022692"/>
    </source>
</evidence>
<sequence length="308" mass="33349">MHETGMATTTSQSDSTPPQTAQSSTAPQTRSAANIAWSRFFRSKTAVVGLILVCCLLLTALFADHLAPYSPYFVDAEASLSPPNRSHPLGTDLLGRDMLSRIVHGSRISLLVGFVSIFLALLVGVPLGLMAGFFGGKFDLIAMRFMDVILAFPFYLQAIVIMVILGPSTTNAIIALGIERIPTFARLVRGSVLSIRELPYIEATEALSYRSGRILFRHILPNCMAPIIVAGTFSTATAIIVEATLSFLGLGTQPPTASWGWDLKQNLTFLELNPWITLFPGLSILLTVLGFNLLGDGLRDALDPRLKQ</sequence>
<keyword evidence="5 7" id="KW-1133">Transmembrane helix</keyword>
<dbReference type="InterPro" id="IPR025966">
    <property type="entry name" value="OppC_N"/>
</dbReference>
<gene>
    <name evidence="10" type="ORF">ETSY1_28525</name>
</gene>
<comment type="similarity">
    <text evidence="7">Belongs to the binding-protein-dependent transport system permease family.</text>
</comment>
<evidence type="ECO:0000259" key="9">
    <source>
        <dbReference type="PROSITE" id="PS50928"/>
    </source>
</evidence>
<evidence type="ECO:0000256" key="6">
    <source>
        <dbReference type="ARBA" id="ARBA00023136"/>
    </source>
</evidence>
<dbReference type="Pfam" id="PF12911">
    <property type="entry name" value="OppC_N"/>
    <property type="match status" value="1"/>
</dbReference>
<feature type="transmembrane region" description="Helical" evidence="7">
    <location>
        <begin position="275"/>
        <end position="295"/>
    </location>
</feature>
<dbReference type="Pfam" id="PF00528">
    <property type="entry name" value="BPD_transp_1"/>
    <property type="match status" value="1"/>
</dbReference>
<comment type="caution">
    <text evidence="10">The sequence shown here is derived from an EMBL/GenBank/DDBJ whole genome shotgun (WGS) entry which is preliminary data.</text>
</comment>
<keyword evidence="4 7" id="KW-0812">Transmembrane</keyword>
<dbReference type="PROSITE" id="PS50928">
    <property type="entry name" value="ABC_TM1"/>
    <property type="match status" value="1"/>
</dbReference>
<dbReference type="GO" id="GO:0005886">
    <property type="term" value="C:plasma membrane"/>
    <property type="evidence" value="ECO:0007669"/>
    <property type="project" value="UniProtKB-SubCell"/>
</dbReference>
<feature type="region of interest" description="Disordered" evidence="8">
    <location>
        <begin position="1"/>
        <end position="28"/>
    </location>
</feature>
<evidence type="ECO:0000256" key="3">
    <source>
        <dbReference type="ARBA" id="ARBA00022475"/>
    </source>
</evidence>
<evidence type="ECO:0000256" key="5">
    <source>
        <dbReference type="ARBA" id="ARBA00022989"/>
    </source>
</evidence>
<dbReference type="SUPFAM" id="SSF161098">
    <property type="entry name" value="MetI-like"/>
    <property type="match status" value="1"/>
</dbReference>
<evidence type="ECO:0000256" key="8">
    <source>
        <dbReference type="SAM" id="MobiDB-lite"/>
    </source>
</evidence>
<evidence type="ECO:0000313" key="11">
    <source>
        <dbReference type="Proteomes" id="UP000019141"/>
    </source>
</evidence>
<dbReference type="HOGENOM" id="CLU_028518_1_1_7"/>
<comment type="subcellular location">
    <subcellularLocation>
        <location evidence="1 7">Cell membrane</location>
        <topology evidence="1 7">Multi-pass membrane protein</topology>
    </subcellularLocation>
</comment>
<reference evidence="10 11" key="1">
    <citation type="journal article" date="2014" name="Nature">
        <title>An environmental bacterial taxon with a large and distinct metabolic repertoire.</title>
        <authorList>
            <person name="Wilson M.C."/>
            <person name="Mori T."/>
            <person name="Ruckert C."/>
            <person name="Uria A.R."/>
            <person name="Helf M.J."/>
            <person name="Takada K."/>
            <person name="Gernert C."/>
            <person name="Steffens U.A."/>
            <person name="Heycke N."/>
            <person name="Schmitt S."/>
            <person name="Rinke C."/>
            <person name="Helfrich E.J."/>
            <person name="Brachmann A.O."/>
            <person name="Gurgui C."/>
            <person name="Wakimoto T."/>
            <person name="Kracht M."/>
            <person name="Crusemann M."/>
            <person name="Hentschel U."/>
            <person name="Abe I."/>
            <person name="Matsunaga S."/>
            <person name="Kalinowski J."/>
            <person name="Takeyama H."/>
            <person name="Piel J."/>
        </authorList>
    </citation>
    <scope>NUCLEOTIDE SEQUENCE [LARGE SCALE GENOMIC DNA]</scope>
    <source>
        <strain evidence="11">TSY1</strain>
    </source>
</reference>
<dbReference type="PANTHER" id="PTHR43386:SF25">
    <property type="entry name" value="PEPTIDE ABC TRANSPORTER PERMEASE PROTEIN"/>
    <property type="match status" value="1"/>
</dbReference>
<keyword evidence="6 7" id="KW-0472">Membrane</keyword>
<dbReference type="InterPro" id="IPR050366">
    <property type="entry name" value="BP-dependent_transpt_permease"/>
</dbReference>
<name>W4LD00_ENTF1</name>
<dbReference type="EMBL" id="AZHW01000851">
    <property type="protein sequence ID" value="ETW95963.1"/>
    <property type="molecule type" value="Genomic_DNA"/>
</dbReference>
<feature type="transmembrane region" description="Helical" evidence="7">
    <location>
        <begin position="154"/>
        <end position="178"/>
    </location>
</feature>
<dbReference type="PANTHER" id="PTHR43386">
    <property type="entry name" value="OLIGOPEPTIDE TRANSPORT SYSTEM PERMEASE PROTEIN APPC"/>
    <property type="match status" value="1"/>
</dbReference>
<dbReference type="PATRIC" id="fig|1429438.4.peg.5437"/>
<keyword evidence="11" id="KW-1185">Reference proteome</keyword>
<dbReference type="AlphaFoldDB" id="W4LD00"/>
<dbReference type="InterPro" id="IPR000515">
    <property type="entry name" value="MetI-like"/>
</dbReference>
<feature type="domain" description="ABC transmembrane type-1" evidence="9">
    <location>
        <begin position="106"/>
        <end position="295"/>
    </location>
</feature>
<evidence type="ECO:0000313" key="10">
    <source>
        <dbReference type="EMBL" id="ETW95963.1"/>
    </source>
</evidence>